<feature type="compositionally biased region" description="Polar residues" evidence="1">
    <location>
        <begin position="798"/>
        <end position="821"/>
    </location>
</feature>
<feature type="compositionally biased region" description="Basic and acidic residues" evidence="1">
    <location>
        <begin position="1030"/>
        <end position="1044"/>
    </location>
</feature>
<organism evidence="2 3">
    <name type="scientific">Phytophthora infestans</name>
    <name type="common">Potato late blight agent</name>
    <name type="synonym">Botrytis infestans</name>
    <dbReference type="NCBI Taxonomy" id="4787"/>
    <lineage>
        <taxon>Eukaryota</taxon>
        <taxon>Sar</taxon>
        <taxon>Stramenopiles</taxon>
        <taxon>Oomycota</taxon>
        <taxon>Peronosporomycetes</taxon>
        <taxon>Peronosporales</taxon>
        <taxon>Peronosporaceae</taxon>
        <taxon>Phytophthora</taxon>
    </lineage>
</organism>
<dbReference type="Proteomes" id="UP000602510">
    <property type="component" value="Unassembled WGS sequence"/>
</dbReference>
<feature type="region of interest" description="Disordered" evidence="1">
    <location>
        <begin position="1030"/>
        <end position="1079"/>
    </location>
</feature>
<dbReference type="EMBL" id="WSZM01000810">
    <property type="protein sequence ID" value="KAF4029469.1"/>
    <property type="molecule type" value="Genomic_DNA"/>
</dbReference>
<reference evidence="2" key="1">
    <citation type="submission" date="2020-04" db="EMBL/GenBank/DDBJ databases">
        <title>Hybrid Assembly of Korean Phytophthora infestans isolates.</title>
        <authorList>
            <person name="Prokchorchik M."/>
            <person name="Lee Y."/>
            <person name="Seo J."/>
            <person name="Cho J.-H."/>
            <person name="Park Y.-E."/>
            <person name="Jang D.-C."/>
            <person name="Im J.-S."/>
            <person name="Choi J.-G."/>
            <person name="Park H.-J."/>
            <person name="Lee G.-B."/>
            <person name="Lee Y.-G."/>
            <person name="Hong S.-Y."/>
            <person name="Cho K."/>
            <person name="Sohn K.H."/>
        </authorList>
    </citation>
    <scope>NUCLEOTIDE SEQUENCE</scope>
    <source>
        <strain evidence="2">KR_1_A1</strain>
    </source>
</reference>
<comment type="caution">
    <text evidence="2">The sequence shown here is derived from an EMBL/GenBank/DDBJ whole genome shotgun (WGS) entry which is preliminary data.</text>
</comment>
<keyword evidence="3" id="KW-1185">Reference proteome</keyword>
<protein>
    <submittedName>
        <fullName evidence="2">Uncharacterized protein</fullName>
    </submittedName>
</protein>
<evidence type="ECO:0000313" key="3">
    <source>
        <dbReference type="Proteomes" id="UP000602510"/>
    </source>
</evidence>
<name>A0A833SF72_PHYIN</name>
<accession>A0A833SF72</accession>
<feature type="region of interest" description="Disordered" evidence="1">
    <location>
        <begin position="798"/>
        <end position="833"/>
    </location>
</feature>
<proteinExistence type="predicted"/>
<feature type="region of interest" description="Disordered" evidence="1">
    <location>
        <begin position="895"/>
        <end position="940"/>
    </location>
</feature>
<gene>
    <name evidence="2" type="ORF">GN244_ATG18799</name>
</gene>
<feature type="compositionally biased region" description="Low complexity" evidence="1">
    <location>
        <begin position="1058"/>
        <end position="1067"/>
    </location>
</feature>
<evidence type="ECO:0000313" key="2">
    <source>
        <dbReference type="EMBL" id="KAF4029469.1"/>
    </source>
</evidence>
<feature type="compositionally biased region" description="Basic and acidic residues" evidence="1">
    <location>
        <begin position="1068"/>
        <end position="1079"/>
    </location>
</feature>
<feature type="compositionally biased region" description="Polar residues" evidence="1">
    <location>
        <begin position="895"/>
        <end position="923"/>
    </location>
</feature>
<sequence>MATNSIMKDYVRRQLRYWVDELKDGMLPRDFMTKSFTKTQLVLPNIHLKPHRVAAVLHLPSPLLVTTVHCIELTIAVPSWTDADKEAAHKPVLIHINELLVQVHNICECSGELRRVAEERVQAALLEPDPLGSTAAMFEFARDVNDRTKLVVDKLRVQIFIGGVSRVELVLTDFNARTADALWQDVRDPTTCVDYSPDHLVQTRFQVMSFLLSAGVNGGSVEGAINGAQTVRLLTKVSVVIRVTRFYNRSNIADSWRRQMQLVDVNFGAVKVELGVAELIEVYSVASTLCNWILNSRSSVSTPADGMAADRELIGACASGNDQPNIELQITFRGTIEAKLKFTSSTEGPQELFLVADRAAGSVIFHRHGARELQMSLHELAVRFRGYVVFRLKPDREVFHLEERLDSLSIKWRVQSVLCRIDDDLATVLTEMYRFVSDKEQAIVIRCGTCHQQISLDMIDVHVCPPHYSNKSLPATPLAGQGICRNRFSEAANAENNTLETDEEVGKTTRVNGPPKAHVVLQMNELEVQTGSRLVLILLKLFGVRGAEEIMGREVTTKFSNLRLTTESNEFAGDSIFVPALPLAFQMLECSLQGCGCVLRRKETADYQSASPGTFHGYNLPTHVFLDITHCTITSQECFVKADKIQIRSRFSDGSRVCSSSQPQLSFHVNVDKIRCQVDDVFFKLTRRVVEHIGGSTGSKINSLMMTLFLGVLQIRAFEFTLQNEGTAEARAKSLLKQAIVVFDNQLGFLCTQSSLDFKTIINSQTMKFVHRKTPASRFNTEPLAPLNSNENQVQTAAMNDSTNGTEPNSTSEGNINTPTNHLEDDSSNSCAVTSQQVEKATTEVAPIIPPELEREDASRCIQRMVRRKQLIRQQEQRFEADDYEPGVVKQQIQTAAKSTAAPQSESESNLHVECSTSANAPVNQPDDGNGDSPTRSPLKVSLGIPSPIMVLGPDSDLIGDIRGGLTKFMSPLSRTRRSSDSIRDGINKLMSPISRTLTPSSSLRPRPSVESVAPLVEIAAYSVTVTEARRHEDERSLSKKSQELRVVQPNATAETLSSAKPPADSSSKQKLENSGDTKLNELSEEKLAALPDVVRVLVQIGECRLCVPINPREKINYLCREIVRRYNESFAADRDSISAVSLQDKHGGVFSPSDTIGFTLSVAPSELLFAYPHEHNGQIRSLARLAAGSSRTTRSRNLQDPNTPQQSITRERVLYSKLPLPLAIALLANESERDLIRSGLCERASDGEAWPDLALNAASLDADRNPLIVEIAWHEACIEVTNGDAFALCRQLLGLCTSRVPSKYVGKILRTRLIVNSSNPLVEWACRRKTAMHREADVDSSAQPSDQDNASYDQLKKIIQDTYGVYTR</sequence>
<evidence type="ECO:0000256" key="1">
    <source>
        <dbReference type="SAM" id="MobiDB-lite"/>
    </source>
</evidence>